<dbReference type="PROSITE" id="PS50222">
    <property type="entry name" value="EF_HAND_2"/>
    <property type="match status" value="2"/>
</dbReference>
<dbReference type="PROSITE" id="PS00018">
    <property type="entry name" value="EF_HAND_1"/>
    <property type="match status" value="1"/>
</dbReference>
<dbReference type="SUPFAM" id="SSF47473">
    <property type="entry name" value="EF-hand"/>
    <property type="match status" value="1"/>
</dbReference>
<dbReference type="Proteomes" id="UP001189429">
    <property type="component" value="Unassembled WGS sequence"/>
</dbReference>
<keyword evidence="4 7" id="KW-1133">Transmembrane helix</keyword>
<dbReference type="SMART" id="SM00054">
    <property type="entry name" value="EFh"/>
    <property type="match status" value="2"/>
</dbReference>
<dbReference type="Gene3D" id="1.10.287.70">
    <property type="match status" value="1"/>
</dbReference>
<keyword evidence="3" id="KW-0106">Calcium</keyword>
<sequence length="582" mass="64303">MDASPRASKLQPAGSARATVDEVTVPQALERLRLDVEEVFHRHRELCGGPAGGGSSQALAPRCTVQAPAEDVRVPAGRPSMFGAALGPEGIHLPGGVAQPQLPGLRPSVQHHRSVRASRASVRRDVSSRLRSNTFDVKETEGNWMHDLLQRSNSLPGVSSMSRRAVKAVSHVTRKVSRYAPTTCIHAFVRRPVYELAQVMAFFLDAVLVVWEMQHAAQAAASVSHGAGGIEDALLFTVLMDISCFCVVVDQLLRFAGGKFDETLGAGWQSFHVLVAVTQLVQAIGQHSHAHQRSRSHFRIALAMLSTLRLGRVLSLVLVSKVIRQHRFFRELRIMVLALAGVCKVLLWSCLLIFTITLMFGIALSEGTLAFLIRGESDGLPPSLQMRFGSLFDAVLTLFQSMSGGVDWEVVWIDLGALGWVYRGVFLLFICFSLTVLLNVVTAVFIESTMARSMNDRGLVVQNEVMEKRDFLHAMRKMFRELDTDFDGSITMEEMQKKMMDPEIGAYFTQLGVDPDQVGKLFFLLDRDKSGALDQEEFMFGCLKFQGDAKSLDIAVINQQVMWIHDTLKIVVSHLGIDADDT</sequence>
<dbReference type="EMBL" id="CAUYUJ010017202">
    <property type="protein sequence ID" value="CAK0872793.1"/>
    <property type="molecule type" value="Genomic_DNA"/>
</dbReference>
<evidence type="ECO:0000313" key="10">
    <source>
        <dbReference type="Proteomes" id="UP001189429"/>
    </source>
</evidence>
<evidence type="ECO:0000256" key="3">
    <source>
        <dbReference type="ARBA" id="ARBA00022837"/>
    </source>
</evidence>
<accession>A0ABN9VHX1</accession>
<feature type="transmembrane region" description="Helical" evidence="7">
    <location>
        <begin position="300"/>
        <end position="323"/>
    </location>
</feature>
<evidence type="ECO:0000256" key="6">
    <source>
        <dbReference type="SAM" id="MobiDB-lite"/>
    </source>
</evidence>
<feature type="transmembrane region" description="Helical" evidence="7">
    <location>
        <begin position="335"/>
        <end position="364"/>
    </location>
</feature>
<feature type="domain" description="EF-hand" evidence="8">
    <location>
        <begin position="513"/>
        <end position="548"/>
    </location>
</feature>
<dbReference type="InterPro" id="IPR027359">
    <property type="entry name" value="Volt_channel_dom_sf"/>
</dbReference>
<name>A0ABN9VHX1_9DINO</name>
<comment type="subcellular location">
    <subcellularLocation>
        <location evidence="1">Membrane</location>
        <topology evidence="1">Multi-pass membrane protein</topology>
    </subcellularLocation>
</comment>
<feature type="transmembrane region" description="Helical" evidence="7">
    <location>
        <begin position="420"/>
        <end position="446"/>
    </location>
</feature>
<keyword evidence="2 7" id="KW-0812">Transmembrane</keyword>
<evidence type="ECO:0000256" key="7">
    <source>
        <dbReference type="SAM" id="Phobius"/>
    </source>
</evidence>
<dbReference type="InterPro" id="IPR011992">
    <property type="entry name" value="EF-hand-dom_pair"/>
</dbReference>
<dbReference type="InterPro" id="IPR002048">
    <property type="entry name" value="EF_hand_dom"/>
</dbReference>
<feature type="non-terminal residue" evidence="9">
    <location>
        <position position="582"/>
    </location>
</feature>
<protein>
    <recommendedName>
        <fullName evidence="8">EF-hand domain-containing protein</fullName>
    </recommendedName>
</protein>
<evidence type="ECO:0000259" key="8">
    <source>
        <dbReference type="PROSITE" id="PS50222"/>
    </source>
</evidence>
<keyword evidence="5 7" id="KW-0472">Membrane</keyword>
<evidence type="ECO:0000256" key="5">
    <source>
        <dbReference type="ARBA" id="ARBA00023136"/>
    </source>
</evidence>
<evidence type="ECO:0000256" key="4">
    <source>
        <dbReference type="ARBA" id="ARBA00022989"/>
    </source>
</evidence>
<feature type="region of interest" description="Disordered" evidence="6">
    <location>
        <begin position="1"/>
        <end position="21"/>
    </location>
</feature>
<organism evidence="9 10">
    <name type="scientific">Prorocentrum cordatum</name>
    <dbReference type="NCBI Taxonomy" id="2364126"/>
    <lineage>
        <taxon>Eukaryota</taxon>
        <taxon>Sar</taxon>
        <taxon>Alveolata</taxon>
        <taxon>Dinophyceae</taxon>
        <taxon>Prorocentrales</taxon>
        <taxon>Prorocentraceae</taxon>
        <taxon>Prorocentrum</taxon>
    </lineage>
</organism>
<dbReference type="Pfam" id="PF13202">
    <property type="entry name" value="EF-hand_5"/>
    <property type="match status" value="1"/>
</dbReference>
<keyword evidence="10" id="KW-1185">Reference proteome</keyword>
<dbReference type="InterPro" id="IPR018247">
    <property type="entry name" value="EF_Hand_1_Ca_BS"/>
</dbReference>
<evidence type="ECO:0000256" key="1">
    <source>
        <dbReference type="ARBA" id="ARBA00004141"/>
    </source>
</evidence>
<dbReference type="InterPro" id="IPR005821">
    <property type="entry name" value="Ion_trans_dom"/>
</dbReference>
<evidence type="ECO:0000256" key="2">
    <source>
        <dbReference type="ARBA" id="ARBA00022692"/>
    </source>
</evidence>
<evidence type="ECO:0000313" key="9">
    <source>
        <dbReference type="EMBL" id="CAK0872793.1"/>
    </source>
</evidence>
<dbReference type="Pfam" id="PF00520">
    <property type="entry name" value="Ion_trans"/>
    <property type="match status" value="1"/>
</dbReference>
<dbReference type="Gene3D" id="1.20.120.350">
    <property type="entry name" value="Voltage-gated potassium channels. Chain C"/>
    <property type="match status" value="1"/>
</dbReference>
<gene>
    <name evidence="9" type="ORF">PCOR1329_LOCUS58158</name>
</gene>
<reference evidence="9" key="1">
    <citation type="submission" date="2023-10" db="EMBL/GenBank/DDBJ databases">
        <authorList>
            <person name="Chen Y."/>
            <person name="Shah S."/>
            <person name="Dougan E. K."/>
            <person name="Thang M."/>
            <person name="Chan C."/>
        </authorList>
    </citation>
    <scope>NUCLEOTIDE SEQUENCE [LARGE SCALE GENOMIC DNA]</scope>
</reference>
<comment type="caution">
    <text evidence="9">The sequence shown here is derived from an EMBL/GenBank/DDBJ whole genome shotgun (WGS) entry which is preliminary data.</text>
</comment>
<dbReference type="CDD" id="cd00051">
    <property type="entry name" value="EFh"/>
    <property type="match status" value="1"/>
</dbReference>
<feature type="domain" description="EF-hand" evidence="8">
    <location>
        <begin position="470"/>
        <end position="505"/>
    </location>
</feature>
<proteinExistence type="predicted"/>
<dbReference type="Gene3D" id="1.10.238.10">
    <property type="entry name" value="EF-hand"/>
    <property type="match status" value="1"/>
</dbReference>